<dbReference type="STRING" id="1965070.A0A443R4N5"/>
<dbReference type="InterPro" id="IPR055288">
    <property type="entry name" value="NALCN_aux_factor_1/2"/>
</dbReference>
<dbReference type="PROSITE" id="PS50038">
    <property type="entry name" value="FZ"/>
    <property type="match status" value="1"/>
</dbReference>
<evidence type="ECO:0000259" key="9">
    <source>
        <dbReference type="PROSITE" id="PS50038"/>
    </source>
</evidence>
<dbReference type="PANTHER" id="PTHR15819:SF11">
    <property type="entry name" value="MID1, ISOFORM A"/>
    <property type="match status" value="1"/>
</dbReference>
<keyword evidence="3" id="KW-1133">Transmembrane helix</keyword>
<evidence type="ECO:0000256" key="6">
    <source>
        <dbReference type="ARBA" id="ARBA00023180"/>
    </source>
</evidence>
<evidence type="ECO:0000256" key="2">
    <source>
        <dbReference type="ARBA" id="ARBA00022692"/>
    </source>
</evidence>
<keyword evidence="2" id="KW-0812">Transmembrane</keyword>
<dbReference type="Proteomes" id="UP000285301">
    <property type="component" value="Unassembled WGS sequence"/>
</dbReference>
<comment type="subcellular location">
    <subcellularLocation>
        <location evidence="1">Membrane</location>
        <topology evidence="1">Multi-pass membrane protein</topology>
    </subcellularLocation>
</comment>
<comment type="caution">
    <text evidence="8">Lacks conserved residue(s) required for the propagation of feature annotation.</text>
</comment>
<comment type="caution">
    <text evidence="10">The sequence shown here is derived from an EMBL/GenBank/DDBJ whole genome shotgun (WGS) entry which is preliminary data.</text>
</comment>
<evidence type="ECO:0000313" key="10">
    <source>
        <dbReference type="EMBL" id="RWS10216.1"/>
    </source>
</evidence>
<evidence type="ECO:0000256" key="4">
    <source>
        <dbReference type="ARBA" id="ARBA00023136"/>
    </source>
</evidence>
<evidence type="ECO:0000256" key="5">
    <source>
        <dbReference type="ARBA" id="ARBA00023157"/>
    </source>
</evidence>
<dbReference type="GO" id="GO:0098703">
    <property type="term" value="P:calcium ion import across plasma membrane"/>
    <property type="evidence" value="ECO:0007669"/>
    <property type="project" value="TreeGrafter"/>
</dbReference>
<comment type="similarity">
    <text evidence="7">Belongs to the NALF family.</text>
</comment>
<accession>A0A443R4N5</accession>
<dbReference type="InterPro" id="IPR020067">
    <property type="entry name" value="Frizzled_dom"/>
</dbReference>
<feature type="non-terminal residue" evidence="10">
    <location>
        <position position="1"/>
    </location>
</feature>
<dbReference type="AlphaFoldDB" id="A0A443R4N5"/>
<dbReference type="InterPro" id="IPR036790">
    <property type="entry name" value="Frizzled_dom_sf"/>
</dbReference>
<evidence type="ECO:0000256" key="7">
    <source>
        <dbReference type="ARBA" id="ARBA00029445"/>
    </source>
</evidence>
<evidence type="ECO:0000313" key="11">
    <source>
        <dbReference type="EMBL" id="RWS14676.1"/>
    </source>
</evidence>
<keyword evidence="5" id="KW-1015">Disulfide bond</keyword>
<dbReference type="Gene3D" id="1.10.2000.10">
    <property type="entry name" value="Frizzled cysteine-rich domain"/>
    <property type="match status" value="1"/>
</dbReference>
<reference evidence="10 12" key="1">
    <citation type="journal article" date="2018" name="Gigascience">
        <title>Genomes of trombidid mites reveal novel predicted allergens and laterally-transferred genes associated with secondary metabolism.</title>
        <authorList>
            <person name="Dong X."/>
            <person name="Chaisiri K."/>
            <person name="Xia D."/>
            <person name="Armstrong S.D."/>
            <person name="Fang Y."/>
            <person name="Donnelly M.J."/>
            <person name="Kadowaki T."/>
            <person name="McGarry J.W."/>
            <person name="Darby A.C."/>
            <person name="Makepeace B.L."/>
        </authorList>
    </citation>
    <scope>NUCLEOTIDE SEQUENCE [LARGE SCALE GENOMIC DNA]</scope>
    <source>
        <strain evidence="10">UoL-WK</strain>
    </source>
</reference>
<dbReference type="SUPFAM" id="SSF63501">
    <property type="entry name" value="Frizzled cysteine-rich domain"/>
    <property type="match status" value="1"/>
</dbReference>
<protein>
    <recommendedName>
        <fullName evidence="9">FZ domain-containing protein</fullName>
    </recommendedName>
</protein>
<reference evidence="10" key="2">
    <citation type="submission" date="2018-11" db="EMBL/GenBank/DDBJ databases">
        <title>Trombidioid mite genomics.</title>
        <authorList>
            <person name="Dong X."/>
        </authorList>
    </citation>
    <scope>NUCLEOTIDE SEQUENCE</scope>
    <source>
        <strain evidence="10">UoL-WK</strain>
    </source>
</reference>
<dbReference type="PANTHER" id="PTHR15819">
    <property type="entry name" value="TRANSMEMBRANE PROTEIN FAM155"/>
    <property type="match status" value="1"/>
</dbReference>
<evidence type="ECO:0000256" key="3">
    <source>
        <dbReference type="ARBA" id="ARBA00022989"/>
    </source>
</evidence>
<dbReference type="GO" id="GO:0005886">
    <property type="term" value="C:plasma membrane"/>
    <property type="evidence" value="ECO:0007669"/>
    <property type="project" value="TreeGrafter"/>
</dbReference>
<dbReference type="EMBL" id="NCKU01002184">
    <property type="protein sequence ID" value="RWS10216.1"/>
    <property type="molecule type" value="Genomic_DNA"/>
</dbReference>
<evidence type="ECO:0000256" key="1">
    <source>
        <dbReference type="ARBA" id="ARBA00004141"/>
    </source>
</evidence>
<evidence type="ECO:0000256" key="8">
    <source>
        <dbReference type="PROSITE-ProRule" id="PRU00090"/>
    </source>
</evidence>
<dbReference type="GO" id="GO:0015275">
    <property type="term" value="F:stretch-activated, monoatomic cation-selective, calcium channel activity"/>
    <property type="evidence" value="ECO:0007669"/>
    <property type="project" value="TreeGrafter"/>
</dbReference>
<proteinExistence type="inferred from homology"/>
<keyword evidence="4" id="KW-0472">Membrane</keyword>
<organism evidence="10 12">
    <name type="scientific">Dinothrombium tinctorium</name>
    <dbReference type="NCBI Taxonomy" id="1965070"/>
    <lineage>
        <taxon>Eukaryota</taxon>
        <taxon>Metazoa</taxon>
        <taxon>Ecdysozoa</taxon>
        <taxon>Arthropoda</taxon>
        <taxon>Chelicerata</taxon>
        <taxon>Arachnida</taxon>
        <taxon>Acari</taxon>
        <taxon>Acariformes</taxon>
        <taxon>Trombidiformes</taxon>
        <taxon>Prostigmata</taxon>
        <taxon>Anystina</taxon>
        <taxon>Parasitengona</taxon>
        <taxon>Trombidioidea</taxon>
        <taxon>Trombidiidae</taxon>
        <taxon>Dinothrombium</taxon>
    </lineage>
</organism>
<dbReference type="EMBL" id="NCKU01000648">
    <property type="protein sequence ID" value="RWS14676.1"/>
    <property type="molecule type" value="Genomic_DNA"/>
</dbReference>
<keyword evidence="6" id="KW-0325">Glycoprotein</keyword>
<keyword evidence="12" id="KW-1185">Reference proteome</keyword>
<sequence length="97" mass="10996">TSYKDWVCAMLVPFYSQGINVKPCRSLCERVEQKCPYLHPASGEQYAGEPVFICIDPRIPESQNATDLPYGKPGKCYDLCDLATDDVLDTKNDIIWF</sequence>
<feature type="domain" description="FZ" evidence="9">
    <location>
        <begin position="1"/>
        <end position="79"/>
    </location>
</feature>
<gene>
    <name evidence="10" type="ORF">B4U79_03013</name>
    <name evidence="11" type="ORF">B4U79_15620</name>
</gene>
<dbReference type="OrthoDB" id="10047996at2759"/>
<name>A0A443R4N5_9ACAR</name>
<evidence type="ECO:0000313" key="12">
    <source>
        <dbReference type="Proteomes" id="UP000285301"/>
    </source>
</evidence>